<sequence length="164" mass="17740">MIAALASLVIALAAAPSSHDGDGSGRVDERGRYVSRVSPPNVIADQARATEEAFIPDEDCRNVDLPPMVVPVVAGERLSAYAFVTVRLCMSDRADHWNVRDEQHFLLDRLVKTAHAVPFRSSGRGAYDRSATEAAFIAEAEAMIGEGMVEEIHLLGGDIRPLNN</sequence>
<comment type="caution">
    <text evidence="1">The sequence shown here is derived from an EMBL/GenBank/DDBJ whole genome shotgun (WGS) entry which is preliminary data.</text>
</comment>
<proteinExistence type="predicted"/>
<dbReference type="EMBL" id="QEXV01000002">
    <property type="protein sequence ID" value="PWE17992.1"/>
    <property type="molecule type" value="Genomic_DNA"/>
</dbReference>
<dbReference type="AlphaFoldDB" id="A0A2U2BVG4"/>
<accession>A0A2U2BVG4</accession>
<keyword evidence="2" id="KW-1185">Reference proteome</keyword>
<evidence type="ECO:0000313" key="2">
    <source>
        <dbReference type="Proteomes" id="UP000245168"/>
    </source>
</evidence>
<evidence type="ECO:0000313" key="1">
    <source>
        <dbReference type="EMBL" id="PWE17992.1"/>
    </source>
</evidence>
<gene>
    <name evidence="1" type="ORF">DDZ18_05305</name>
</gene>
<protein>
    <submittedName>
        <fullName evidence="1">Uncharacterized protein</fullName>
    </submittedName>
</protein>
<dbReference type="RefSeq" id="WP_109252346.1">
    <property type="nucleotide sequence ID" value="NZ_QEXV01000002.1"/>
</dbReference>
<dbReference type="OrthoDB" id="7630629at2"/>
<organism evidence="1 2">
    <name type="scientific">Marinicauda salina</name>
    <dbReference type="NCBI Taxonomy" id="2135793"/>
    <lineage>
        <taxon>Bacteria</taxon>
        <taxon>Pseudomonadati</taxon>
        <taxon>Pseudomonadota</taxon>
        <taxon>Alphaproteobacteria</taxon>
        <taxon>Maricaulales</taxon>
        <taxon>Maricaulaceae</taxon>
        <taxon>Marinicauda</taxon>
    </lineage>
</organism>
<reference evidence="2" key="1">
    <citation type="submission" date="2018-05" db="EMBL/GenBank/DDBJ databases">
        <authorList>
            <person name="Liu B.-T."/>
        </authorList>
    </citation>
    <scope>NUCLEOTIDE SEQUENCE [LARGE SCALE GENOMIC DNA]</scope>
    <source>
        <strain evidence="2">WD6-1</strain>
    </source>
</reference>
<dbReference type="Proteomes" id="UP000245168">
    <property type="component" value="Unassembled WGS sequence"/>
</dbReference>
<name>A0A2U2BVG4_9PROT</name>